<protein>
    <recommendedName>
        <fullName evidence="3">Thymidylate synthase</fullName>
    </recommendedName>
</protein>
<sequence length="219" mass="24896">MNVKIVSDGPFGERAYETIKKKFECEYIILDTVKPASIDELAEIPKEQLEKINNSDIVITYILNPDLTLDLVEQIFGKVKYIIIGAWKGKGLKNQLESFENVVCPEIMCELEENGNPIHDEFVSKFGKPKLDIIVENDIVKKINVLRESPCGGTDFISKDLLGKNVKEIATLAGLRIQHYPCRAGRIRLFNEEESGRYKAATYHHDAFENAIKRLLVKK</sequence>
<evidence type="ECO:0008006" key="3">
    <source>
        <dbReference type="Google" id="ProtNLM"/>
    </source>
</evidence>
<accession>A6UNY9</accession>
<organism evidence="1 2">
    <name type="scientific">Methanococcus vannielii (strain ATCC 35089 / DSM 1224 / JCM 13029 / OCM 148 / SB)</name>
    <dbReference type="NCBI Taxonomy" id="406327"/>
    <lineage>
        <taxon>Archaea</taxon>
        <taxon>Methanobacteriati</taxon>
        <taxon>Methanobacteriota</taxon>
        <taxon>Methanomada group</taxon>
        <taxon>Methanococci</taxon>
        <taxon>Methanococcales</taxon>
        <taxon>Methanococcaceae</taxon>
        <taxon>Methanococcus</taxon>
    </lineage>
</organism>
<dbReference type="eggNOG" id="arCOG02469">
    <property type="taxonomic scope" value="Archaea"/>
</dbReference>
<proteinExistence type="predicted"/>
<evidence type="ECO:0000313" key="1">
    <source>
        <dbReference type="EMBL" id="ABR54211.1"/>
    </source>
</evidence>
<dbReference type="GeneID" id="5326124"/>
<dbReference type="OrthoDB" id="146618at2157"/>
<dbReference type="Pfam" id="PF02593">
    <property type="entry name" value="DUF166"/>
    <property type="match status" value="1"/>
</dbReference>
<dbReference type="HOGENOM" id="CLU_110109_0_0_2"/>
<dbReference type="InterPro" id="IPR003745">
    <property type="entry name" value="DUF166"/>
</dbReference>
<keyword evidence="2" id="KW-1185">Reference proteome</keyword>
<dbReference type="AlphaFoldDB" id="A6UNY9"/>
<dbReference type="Proteomes" id="UP000001107">
    <property type="component" value="Chromosome"/>
</dbReference>
<name>A6UNY9_METVS</name>
<evidence type="ECO:0000313" key="2">
    <source>
        <dbReference type="Proteomes" id="UP000001107"/>
    </source>
</evidence>
<dbReference type="KEGG" id="mvn:Mevan_0302"/>
<gene>
    <name evidence="1" type="ordered locus">Mevan_0302</name>
</gene>
<reference evidence="1" key="1">
    <citation type="submission" date="2007-06" db="EMBL/GenBank/DDBJ databases">
        <title>Complete sequence of Methanococcus vannielii SB.</title>
        <authorList>
            <consortium name="US DOE Joint Genome Institute"/>
            <person name="Copeland A."/>
            <person name="Lucas S."/>
            <person name="Lapidus A."/>
            <person name="Barry K."/>
            <person name="Glavina del Rio T."/>
            <person name="Dalin E."/>
            <person name="Tice H."/>
            <person name="Pitluck S."/>
            <person name="Chain P."/>
            <person name="Malfatti S."/>
            <person name="Shin M."/>
            <person name="Vergez L."/>
            <person name="Schmutz J."/>
            <person name="Larimer F."/>
            <person name="Land M."/>
            <person name="Hauser L."/>
            <person name="Kyrpides N."/>
            <person name="Anderson I."/>
            <person name="Sieprawska-Lupa M."/>
            <person name="Whitman W.B."/>
            <person name="Richardson P."/>
        </authorList>
    </citation>
    <scope>NUCLEOTIDE SEQUENCE [LARGE SCALE GENOMIC DNA]</scope>
    <source>
        <strain evidence="1">SB</strain>
    </source>
</reference>
<dbReference type="EMBL" id="CP000742">
    <property type="protein sequence ID" value="ABR54211.1"/>
    <property type="molecule type" value="Genomic_DNA"/>
</dbReference>
<dbReference type="RefSeq" id="WP_011972114.1">
    <property type="nucleotide sequence ID" value="NC_009634.1"/>
</dbReference>
<dbReference type="STRING" id="406327.Mevan_0302"/>